<dbReference type="OrthoDB" id="9802264at2"/>
<dbReference type="AlphaFoldDB" id="A0A161R5G6"/>
<dbReference type="GO" id="GO:0005524">
    <property type="term" value="F:ATP binding"/>
    <property type="evidence" value="ECO:0007669"/>
    <property type="project" value="UniProtKB-KW"/>
</dbReference>
<dbReference type="InterPro" id="IPR027417">
    <property type="entry name" value="P-loop_NTPase"/>
</dbReference>
<dbReference type="RefSeq" id="WP_062763127.1">
    <property type="nucleotide sequence ID" value="NZ_CP121042.1"/>
</dbReference>
<reference evidence="5 6" key="1">
    <citation type="submission" date="2015-12" db="EMBL/GenBank/DDBJ databases">
        <title>Genome sequence of Tistrella mobilis MCCC 1A02139.</title>
        <authorList>
            <person name="Lu L."/>
            <person name="Lai Q."/>
            <person name="Shao Z."/>
            <person name="Qian P."/>
        </authorList>
    </citation>
    <scope>NUCLEOTIDE SEQUENCE [LARGE SCALE GENOMIC DNA]</scope>
    <source>
        <strain evidence="5 6">MCCC 1A02139</strain>
    </source>
</reference>
<dbReference type="PROSITE" id="PS50893">
    <property type="entry name" value="ABC_TRANSPORTER_2"/>
    <property type="match status" value="1"/>
</dbReference>
<dbReference type="EMBL" id="LPZR01000091">
    <property type="protein sequence ID" value="KYO54316.1"/>
    <property type="molecule type" value="Genomic_DNA"/>
</dbReference>
<dbReference type="Gene3D" id="3.40.50.300">
    <property type="entry name" value="P-loop containing nucleotide triphosphate hydrolases"/>
    <property type="match status" value="1"/>
</dbReference>
<dbReference type="SMART" id="SM00382">
    <property type="entry name" value="AAA"/>
    <property type="match status" value="1"/>
</dbReference>
<dbReference type="PROSITE" id="PS00675">
    <property type="entry name" value="SIGMA54_INTERACT_1"/>
    <property type="match status" value="1"/>
</dbReference>
<evidence type="ECO:0000256" key="2">
    <source>
        <dbReference type="ARBA" id="ARBA00022741"/>
    </source>
</evidence>
<dbReference type="GO" id="GO:0022857">
    <property type="term" value="F:transmembrane transporter activity"/>
    <property type="evidence" value="ECO:0007669"/>
    <property type="project" value="TreeGrafter"/>
</dbReference>
<comment type="caution">
    <text evidence="5">The sequence shown here is derived from an EMBL/GenBank/DDBJ whole genome shotgun (WGS) entry which is preliminary data.</text>
</comment>
<accession>A0A161R5G6</accession>
<dbReference type="PANTHER" id="PTHR24220">
    <property type="entry name" value="IMPORT ATP-BINDING PROTEIN"/>
    <property type="match status" value="1"/>
</dbReference>
<dbReference type="PROSITE" id="PS00211">
    <property type="entry name" value="ABC_TRANSPORTER_1"/>
    <property type="match status" value="1"/>
</dbReference>
<dbReference type="GeneID" id="97238910"/>
<dbReference type="InterPro" id="IPR017871">
    <property type="entry name" value="ABC_transporter-like_CS"/>
</dbReference>
<dbReference type="GO" id="GO:0016887">
    <property type="term" value="F:ATP hydrolysis activity"/>
    <property type="evidence" value="ECO:0007669"/>
    <property type="project" value="InterPro"/>
</dbReference>
<evidence type="ECO:0000256" key="3">
    <source>
        <dbReference type="ARBA" id="ARBA00022840"/>
    </source>
</evidence>
<dbReference type="SUPFAM" id="SSF52540">
    <property type="entry name" value="P-loop containing nucleoside triphosphate hydrolases"/>
    <property type="match status" value="1"/>
</dbReference>
<proteinExistence type="inferred from homology"/>
<protein>
    <submittedName>
        <fullName evidence="5">ABC transporter ATP-binding protein</fullName>
    </submittedName>
</protein>
<organism evidence="5 6">
    <name type="scientific">Tistrella mobilis</name>
    <dbReference type="NCBI Taxonomy" id="171437"/>
    <lineage>
        <taxon>Bacteria</taxon>
        <taxon>Pseudomonadati</taxon>
        <taxon>Pseudomonadota</taxon>
        <taxon>Alphaproteobacteria</taxon>
        <taxon>Geminicoccales</taxon>
        <taxon>Geminicoccaceae</taxon>
        <taxon>Tistrella</taxon>
    </lineage>
</organism>
<gene>
    <name evidence="5" type="ORF">AUP44_25250</name>
</gene>
<dbReference type="PANTHER" id="PTHR24220:SF689">
    <property type="entry name" value="LIPOPROTEIN-RELEASING SYSTEM ATP-BINDING PROTEIN LOLD"/>
    <property type="match status" value="1"/>
</dbReference>
<dbReference type="GO" id="GO:0089705">
    <property type="term" value="P:protein localization to outer membrane"/>
    <property type="evidence" value="ECO:0007669"/>
    <property type="project" value="TreeGrafter"/>
</dbReference>
<dbReference type="GO" id="GO:0005886">
    <property type="term" value="C:plasma membrane"/>
    <property type="evidence" value="ECO:0007669"/>
    <property type="project" value="TreeGrafter"/>
</dbReference>
<name>A0A161R5G6_9PROT</name>
<keyword evidence="2" id="KW-0547">Nucleotide-binding</keyword>
<keyword evidence="3 5" id="KW-0067">ATP-binding</keyword>
<feature type="domain" description="ABC transporter" evidence="4">
    <location>
        <begin position="3"/>
        <end position="234"/>
    </location>
</feature>
<evidence type="ECO:0000313" key="5">
    <source>
        <dbReference type="EMBL" id="KYO54316.1"/>
    </source>
</evidence>
<evidence type="ECO:0000313" key="6">
    <source>
        <dbReference type="Proteomes" id="UP000075787"/>
    </source>
</evidence>
<dbReference type="GO" id="GO:0044874">
    <property type="term" value="P:lipoprotein localization to outer membrane"/>
    <property type="evidence" value="ECO:0007669"/>
    <property type="project" value="TreeGrafter"/>
</dbReference>
<comment type="similarity">
    <text evidence="1">Belongs to the ABC transporter superfamily.</text>
</comment>
<evidence type="ECO:0000256" key="1">
    <source>
        <dbReference type="ARBA" id="ARBA00005417"/>
    </source>
</evidence>
<dbReference type="InterPro" id="IPR003593">
    <property type="entry name" value="AAA+_ATPase"/>
</dbReference>
<dbReference type="InterPro" id="IPR025662">
    <property type="entry name" value="Sigma_54_int_dom_ATP-bd_1"/>
</dbReference>
<evidence type="ECO:0000259" key="4">
    <source>
        <dbReference type="PROSITE" id="PS50893"/>
    </source>
</evidence>
<dbReference type="InterPro" id="IPR015854">
    <property type="entry name" value="ABC_transpr_LolD-like"/>
</dbReference>
<dbReference type="InterPro" id="IPR003439">
    <property type="entry name" value="ABC_transporter-like_ATP-bd"/>
</dbReference>
<dbReference type="Pfam" id="PF00005">
    <property type="entry name" value="ABC_tran"/>
    <property type="match status" value="1"/>
</dbReference>
<sequence>MTDPIYDIRDLHLARPGYELEVPDFRLARGQVLLLAGESGSGKSTLLNLLAGCLAPDRAAVMRFGAVDLADLWARRQGDALARLRARAIGYVLQTGGLLPYLTVRANIALPAELAGRLDADHLAALAGRLGISHRLEAKPAALSVGERQRVAIARALAHRPAVLLADEPTAALDPPNADRVFALLLDLVDRTGATAIIASHDWQRLAATGRAMIRHEIAAEGPVVRARFWTEAA</sequence>
<dbReference type="Proteomes" id="UP000075787">
    <property type="component" value="Unassembled WGS sequence"/>
</dbReference>